<dbReference type="GO" id="GO:0043709">
    <property type="term" value="P:cell adhesion involved in single-species biofilm formation"/>
    <property type="evidence" value="ECO:0007669"/>
    <property type="project" value="TreeGrafter"/>
</dbReference>
<dbReference type="GO" id="GO:0009289">
    <property type="term" value="C:pilus"/>
    <property type="evidence" value="ECO:0007669"/>
    <property type="project" value="UniProtKB-SubCell"/>
</dbReference>
<gene>
    <name evidence="6" type="ORF">A6A20_03660</name>
</gene>
<dbReference type="Gene3D" id="2.60.40.1090">
    <property type="entry name" value="Fimbrial-type adhesion domain"/>
    <property type="match status" value="1"/>
</dbReference>
<dbReference type="PANTHER" id="PTHR33420:SF14">
    <property type="entry name" value="TYPE 1 FIMBRIN D-MANNOSE SPECIFIC ADHESIN"/>
    <property type="match status" value="1"/>
</dbReference>
<evidence type="ECO:0000256" key="4">
    <source>
        <dbReference type="SAM" id="SignalP"/>
    </source>
</evidence>
<accession>A0A9X4P911</accession>
<evidence type="ECO:0000313" key="6">
    <source>
        <dbReference type="EMBL" id="MDG6894738.1"/>
    </source>
</evidence>
<comment type="caution">
    <text evidence="6">The sequence shown here is derived from an EMBL/GenBank/DDBJ whole genome shotgun (WGS) entry which is preliminary data.</text>
</comment>
<organism evidence="6 7">
    <name type="scientific">Volucribacter amazonae</name>
    <dbReference type="NCBI Taxonomy" id="256731"/>
    <lineage>
        <taxon>Bacteria</taxon>
        <taxon>Pseudomonadati</taxon>
        <taxon>Pseudomonadota</taxon>
        <taxon>Gammaproteobacteria</taxon>
        <taxon>Pasteurellales</taxon>
        <taxon>Pasteurellaceae</taxon>
        <taxon>Volucribacter</taxon>
    </lineage>
</organism>
<comment type="similarity">
    <text evidence="2">Belongs to the fimbrial protein family.</text>
</comment>
<dbReference type="Proteomes" id="UP001155500">
    <property type="component" value="Unassembled WGS sequence"/>
</dbReference>
<keyword evidence="3" id="KW-0281">Fimbrium</keyword>
<dbReference type="AlphaFoldDB" id="A0A9X4P911"/>
<sequence length="323" mass="35978">MLKMMITMLFFFISCCFSHTVWAVIELKYDPNSKGFTSYSSEDVRELCSNRRGRPYRGLVVIEINTTSLSLNSPYLSSYTNRLDLQARIAGQKFVIRGSQQRIAVDARRSAKLELEASLAIQQSDEYIFAGQNNAVIPSQVLSLEINCQTPEGIKLHSSKVDVQVSDIPLDSLVNTKTCVITSERNLNITMPTITVSQLTRQNEIFGRRFSISTDCGTTSSLSSAYVVFSDGIWADNHSDILKPSSDSATGVGLKIYPQGSSSPIVYYPTGRYEKVLNRQIATPFSSFQQGKGTQSFDVYYVKTGTVESGRIKSLAIYTLFYK</sequence>
<evidence type="ECO:0000313" key="7">
    <source>
        <dbReference type="Proteomes" id="UP001155500"/>
    </source>
</evidence>
<evidence type="ECO:0000256" key="2">
    <source>
        <dbReference type="ARBA" id="ARBA00006671"/>
    </source>
</evidence>
<proteinExistence type="inferred from homology"/>
<dbReference type="RefSeq" id="WP_279572202.1">
    <property type="nucleotide sequence ID" value="NZ_LWID01000001.1"/>
</dbReference>
<protein>
    <recommendedName>
        <fullName evidence="5">Fimbrial-type adhesion domain-containing protein</fullName>
    </recommendedName>
</protein>
<feature type="chain" id="PRO_5040865261" description="Fimbrial-type adhesion domain-containing protein" evidence="4">
    <location>
        <begin position="24"/>
        <end position="323"/>
    </location>
</feature>
<feature type="domain" description="Fimbrial-type adhesion" evidence="5">
    <location>
        <begin position="175"/>
        <end position="322"/>
    </location>
</feature>
<evidence type="ECO:0000256" key="1">
    <source>
        <dbReference type="ARBA" id="ARBA00004561"/>
    </source>
</evidence>
<comment type="subcellular location">
    <subcellularLocation>
        <location evidence="1">Fimbrium</location>
    </subcellularLocation>
</comment>
<dbReference type="PROSITE" id="PS51257">
    <property type="entry name" value="PROKAR_LIPOPROTEIN"/>
    <property type="match status" value="1"/>
</dbReference>
<name>A0A9X4P911_9PAST</name>
<dbReference type="InterPro" id="IPR036937">
    <property type="entry name" value="Adhesion_dom_fimbrial_sf"/>
</dbReference>
<evidence type="ECO:0000256" key="3">
    <source>
        <dbReference type="ARBA" id="ARBA00023263"/>
    </source>
</evidence>
<dbReference type="EMBL" id="LWID01000001">
    <property type="protein sequence ID" value="MDG6894738.1"/>
    <property type="molecule type" value="Genomic_DNA"/>
</dbReference>
<dbReference type="Pfam" id="PF00419">
    <property type="entry name" value="Fimbrial"/>
    <property type="match status" value="1"/>
</dbReference>
<feature type="signal peptide" evidence="4">
    <location>
        <begin position="1"/>
        <end position="23"/>
    </location>
</feature>
<evidence type="ECO:0000259" key="5">
    <source>
        <dbReference type="Pfam" id="PF00419"/>
    </source>
</evidence>
<keyword evidence="7" id="KW-1185">Reference proteome</keyword>
<dbReference type="SUPFAM" id="SSF49401">
    <property type="entry name" value="Bacterial adhesins"/>
    <property type="match status" value="1"/>
</dbReference>
<dbReference type="InterPro" id="IPR000259">
    <property type="entry name" value="Adhesion_dom_fimbrial"/>
</dbReference>
<reference evidence="6" key="1">
    <citation type="submission" date="2016-03" db="EMBL/GenBank/DDBJ databases">
        <title>Co-evolution between Pasteurellaceae and their hosts.</title>
        <authorList>
            <person name="Hansen M.J."/>
            <person name="Bojesen A.M."/>
            <person name="Planet P."/>
        </authorList>
    </citation>
    <scope>NUCLEOTIDE SEQUENCE</scope>
    <source>
        <strain evidence="6">146/S8/89</strain>
    </source>
</reference>
<dbReference type="InterPro" id="IPR008966">
    <property type="entry name" value="Adhesion_dom_sf"/>
</dbReference>
<keyword evidence="4" id="KW-0732">Signal</keyword>
<dbReference type="InterPro" id="IPR050263">
    <property type="entry name" value="Bact_Fimbrial_Adh_Pro"/>
</dbReference>
<dbReference type="PANTHER" id="PTHR33420">
    <property type="entry name" value="FIMBRIAL SUBUNIT ELFA-RELATED"/>
    <property type="match status" value="1"/>
</dbReference>